<evidence type="ECO:0008006" key="17">
    <source>
        <dbReference type="Google" id="ProtNLM"/>
    </source>
</evidence>
<dbReference type="PROSITE" id="PS50280">
    <property type="entry name" value="SET"/>
    <property type="match status" value="1"/>
</dbReference>
<keyword evidence="16" id="KW-1185">Reference proteome</keyword>
<accession>A0A8T2TUE3</accession>
<dbReference type="SUPFAM" id="SSF82199">
    <property type="entry name" value="SET domain"/>
    <property type="match status" value="1"/>
</dbReference>
<dbReference type="PROSITE" id="PS51050">
    <property type="entry name" value="ZF_CW"/>
    <property type="match status" value="1"/>
</dbReference>
<evidence type="ECO:0000256" key="2">
    <source>
        <dbReference type="ARBA" id="ARBA00004286"/>
    </source>
</evidence>
<dbReference type="GO" id="GO:0005694">
    <property type="term" value="C:chromosome"/>
    <property type="evidence" value="ECO:0007669"/>
    <property type="project" value="UniProtKB-SubCell"/>
</dbReference>
<keyword evidence="5" id="KW-0808">Transferase</keyword>
<reference evidence="15" key="1">
    <citation type="submission" date="2021-08" db="EMBL/GenBank/DDBJ databases">
        <title>WGS assembly of Ceratopteris richardii.</title>
        <authorList>
            <person name="Marchant D.B."/>
            <person name="Chen G."/>
            <person name="Jenkins J."/>
            <person name="Shu S."/>
            <person name="Leebens-Mack J."/>
            <person name="Grimwood J."/>
            <person name="Schmutz J."/>
            <person name="Soltis P."/>
            <person name="Soltis D."/>
            <person name="Chen Z.-H."/>
        </authorList>
    </citation>
    <scope>NUCLEOTIDE SEQUENCE</scope>
    <source>
        <strain evidence="15">Whitten #5841</strain>
        <tissue evidence="15">Leaf</tissue>
    </source>
</reference>
<comment type="caution">
    <text evidence="15">The sequence shown here is derived from an EMBL/GenBank/DDBJ whole genome shotgun (WGS) entry which is preliminary data.</text>
</comment>
<protein>
    <recommendedName>
        <fullName evidence="17">Histone-lysine N-methyltransferase ASHH2</fullName>
    </recommendedName>
</protein>
<dbReference type="InterPro" id="IPR006560">
    <property type="entry name" value="AWS_dom"/>
</dbReference>
<dbReference type="Pfam" id="PF00856">
    <property type="entry name" value="SET"/>
    <property type="match status" value="1"/>
</dbReference>
<dbReference type="GO" id="GO:0042054">
    <property type="term" value="F:histone methyltransferase activity"/>
    <property type="evidence" value="ECO:0007669"/>
    <property type="project" value="InterPro"/>
</dbReference>
<dbReference type="EMBL" id="CM035417">
    <property type="protein sequence ID" value="KAH7424121.1"/>
    <property type="molecule type" value="Genomic_DNA"/>
</dbReference>
<dbReference type="Pfam" id="PF07496">
    <property type="entry name" value="zf-CW"/>
    <property type="match status" value="1"/>
</dbReference>
<dbReference type="GO" id="GO:0032259">
    <property type="term" value="P:methylation"/>
    <property type="evidence" value="ECO:0007669"/>
    <property type="project" value="UniProtKB-KW"/>
</dbReference>
<evidence type="ECO:0000256" key="10">
    <source>
        <dbReference type="ARBA" id="ARBA00023242"/>
    </source>
</evidence>
<sequence length="732" mass="81122">MRKPDKDPFGQADVLDDNLDFNGLFKYENDFLSDISFYDYDTDDAVEESSEFHSLDENADKVLSKGVKHLKLSSNKVKKIKGVEKVSLKKIEKGKKSTVESSDESSGSDTDKKLDRVVNHEVLGKHPKSPKKLRAKFSDIEGGAIAQRAGKLKEIVSKRTGGSSLEIDLISGSKIEKTRELKVKEEHVMESLDDKGLNSVNGKFSVQSFQRRKKLCKAVDLKSAGEKDHKGKGKGYALDARGKIGGKGSVMGTLRTNKLDHYSSDSEASPRKNIKKDLLKDHTPCQNVASGRDELGGSRGLAKKKLSSPGHITKNWEPKQEDVAGSSSSGRQHGPSENLNPLISKSKKKTGHPTKDLCVSVETVHSSVDPQKHALEKVCDNGLTGEEVSSGVTEGAEGNKGLVPGDNVDEATGDAKNGWVMCDSCKKWRCIPSALIDIIESTNSGWLCKDNPNKKFADCAVPQEKTNIEINRELNLSEVSFCEEGDEKNPAIDSASMNDIEHQSQLQSTWTLIKHNIFQHRQRKVETLDEQMICSCTPPEDGGPGCGDDCHNRMLNIECVSQTCPCGDACSNQQFQRRLYKKVNWFRCGKKGFGLQVLEDASKGSFIIEYVGEVLNVASYEARQREYAERGQKHFYFMTLSGSEIIDACYKGNLGRFINHSCDPNCRTEKWMVNGEVCIGLFAIRDLKKVHIFPAAFFHKPLFVSLSLSLPFYCLPFSDSSYVMNNCFTLIN</sequence>
<dbReference type="SMART" id="SM00317">
    <property type="entry name" value="SET"/>
    <property type="match status" value="1"/>
</dbReference>
<dbReference type="Proteomes" id="UP000825935">
    <property type="component" value="Chromosome 12"/>
</dbReference>
<dbReference type="EMBL" id="CM035417">
    <property type="protein sequence ID" value="KAH7424119.1"/>
    <property type="molecule type" value="Genomic_DNA"/>
</dbReference>
<keyword evidence="3" id="KW-0158">Chromosome</keyword>
<evidence type="ECO:0000256" key="4">
    <source>
        <dbReference type="ARBA" id="ARBA00022603"/>
    </source>
</evidence>
<dbReference type="Pfam" id="PF17907">
    <property type="entry name" value="AWS"/>
    <property type="match status" value="1"/>
</dbReference>
<dbReference type="OrthoDB" id="422362at2759"/>
<dbReference type="SMART" id="SM00570">
    <property type="entry name" value="AWS"/>
    <property type="match status" value="1"/>
</dbReference>
<dbReference type="InterPro" id="IPR011124">
    <property type="entry name" value="Znf_CW"/>
</dbReference>
<feature type="domain" description="SET" evidence="12">
    <location>
        <begin position="581"/>
        <end position="698"/>
    </location>
</feature>
<evidence type="ECO:0000256" key="11">
    <source>
        <dbReference type="SAM" id="MobiDB-lite"/>
    </source>
</evidence>
<keyword evidence="10" id="KW-0539">Nucleus</keyword>
<dbReference type="PANTHER" id="PTHR22884">
    <property type="entry name" value="SET DOMAIN PROTEINS"/>
    <property type="match status" value="1"/>
</dbReference>
<dbReference type="Gene3D" id="2.170.270.10">
    <property type="entry name" value="SET domain"/>
    <property type="match status" value="1"/>
</dbReference>
<keyword evidence="6" id="KW-0949">S-adenosyl-L-methionine</keyword>
<organism evidence="15 16">
    <name type="scientific">Ceratopteris richardii</name>
    <name type="common">Triangle waterfern</name>
    <dbReference type="NCBI Taxonomy" id="49495"/>
    <lineage>
        <taxon>Eukaryota</taxon>
        <taxon>Viridiplantae</taxon>
        <taxon>Streptophyta</taxon>
        <taxon>Embryophyta</taxon>
        <taxon>Tracheophyta</taxon>
        <taxon>Polypodiopsida</taxon>
        <taxon>Polypodiidae</taxon>
        <taxon>Polypodiales</taxon>
        <taxon>Pteridineae</taxon>
        <taxon>Pteridaceae</taxon>
        <taxon>Parkerioideae</taxon>
        <taxon>Ceratopteris</taxon>
    </lineage>
</organism>
<gene>
    <name evidence="15" type="ORF">KP509_12G090900</name>
</gene>
<evidence type="ECO:0000256" key="6">
    <source>
        <dbReference type="ARBA" id="ARBA00022691"/>
    </source>
</evidence>
<dbReference type="PROSITE" id="PS51215">
    <property type="entry name" value="AWS"/>
    <property type="match status" value="1"/>
</dbReference>
<evidence type="ECO:0000256" key="3">
    <source>
        <dbReference type="ARBA" id="ARBA00022454"/>
    </source>
</evidence>
<evidence type="ECO:0000256" key="8">
    <source>
        <dbReference type="ARBA" id="ARBA00022771"/>
    </source>
</evidence>
<evidence type="ECO:0000313" key="16">
    <source>
        <dbReference type="Proteomes" id="UP000825935"/>
    </source>
</evidence>
<name>A0A8T2TUE3_CERRI</name>
<evidence type="ECO:0000259" key="12">
    <source>
        <dbReference type="PROSITE" id="PS50280"/>
    </source>
</evidence>
<feature type="region of interest" description="Disordered" evidence="11">
    <location>
        <begin position="388"/>
        <end position="407"/>
    </location>
</feature>
<feature type="region of interest" description="Disordered" evidence="11">
    <location>
        <begin position="92"/>
        <end position="115"/>
    </location>
</feature>
<dbReference type="GO" id="GO:0005634">
    <property type="term" value="C:nucleus"/>
    <property type="evidence" value="ECO:0007669"/>
    <property type="project" value="UniProtKB-SubCell"/>
</dbReference>
<feature type="region of interest" description="Disordered" evidence="11">
    <location>
        <begin position="260"/>
        <end position="354"/>
    </location>
</feature>
<keyword evidence="7" id="KW-0479">Metal-binding</keyword>
<evidence type="ECO:0000256" key="5">
    <source>
        <dbReference type="ARBA" id="ARBA00022679"/>
    </source>
</evidence>
<dbReference type="InterPro" id="IPR001214">
    <property type="entry name" value="SET_dom"/>
</dbReference>
<keyword evidence="8" id="KW-0863">Zinc-finger</keyword>
<evidence type="ECO:0000259" key="14">
    <source>
        <dbReference type="PROSITE" id="PS51215"/>
    </source>
</evidence>
<keyword evidence="4" id="KW-0489">Methyltransferase</keyword>
<keyword evidence="9" id="KW-0862">Zinc</keyword>
<proteinExistence type="predicted"/>
<dbReference type="AlphaFoldDB" id="A0A8T2TUE3"/>
<dbReference type="Gene3D" id="3.30.40.100">
    <property type="match status" value="1"/>
</dbReference>
<feature type="compositionally biased region" description="Polar residues" evidence="11">
    <location>
        <begin position="325"/>
        <end position="343"/>
    </location>
</feature>
<evidence type="ECO:0000313" key="15">
    <source>
        <dbReference type="EMBL" id="KAH7424119.1"/>
    </source>
</evidence>
<feature type="domain" description="CW-type" evidence="13">
    <location>
        <begin position="413"/>
        <end position="467"/>
    </location>
</feature>
<evidence type="ECO:0000256" key="9">
    <source>
        <dbReference type="ARBA" id="ARBA00022833"/>
    </source>
</evidence>
<evidence type="ECO:0000256" key="7">
    <source>
        <dbReference type="ARBA" id="ARBA00022723"/>
    </source>
</evidence>
<feature type="compositionally biased region" description="Basic and acidic residues" evidence="11">
    <location>
        <begin position="260"/>
        <end position="283"/>
    </location>
</feature>
<dbReference type="GO" id="GO:0008270">
    <property type="term" value="F:zinc ion binding"/>
    <property type="evidence" value="ECO:0007669"/>
    <property type="project" value="UniProtKB-KW"/>
</dbReference>
<evidence type="ECO:0000256" key="1">
    <source>
        <dbReference type="ARBA" id="ARBA00004123"/>
    </source>
</evidence>
<evidence type="ECO:0000259" key="13">
    <source>
        <dbReference type="PROSITE" id="PS51050"/>
    </source>
</evidence>
<comment type="subcellular location">
    <subcellularLocation>
        <location evidence="2">Chromosome</location>
    </subcellularLocation>
    <subcellularLocation>
        <location evidence="1">Nucleus</location>
    </subcellularLocation>
</comment>
<dbReference type="InterPro" id="IPR050777">
    <property type="entry name" value="SET2_Histone-Lys_MeTrsfase"/>
</dbReference>
<feature type="domain" description="AWS" evidence="14">
    <location>
        <begin position="529"/>
        <end position="579"/>
    </location>
</feature>
<dbReference type="InterPro" id="IPR046341">
    <property type="entry name" value="SET_dom_sf"/>
</dbReference>
<dbReference type="EMBL" id="CM035417">
    <property type="protein sequence ID" value="KAH7424120.1"/>
    <property type="molecule type" value="Genomic_DNA"/>
</dbReference>